<feature type="compositionally biased region" description="Pro residues" evidence="1">
    <location>
        <begin position="1182"/>
        <end position="1194"/>
    </location>
</feature>
<keyword evidence="2" id="KW-0812">Transmembrane</keyword>
<proteinExistence type="predicted"/>
<evidence type="ECO:0000313" key="5">
    <source>
        <dbReference type="EMBL" id="HIW01965.1"/>
    </source>
</evidence>
<keyword evidence="2" id="KW-0472">Membrane</keyword>
<feature type="domain" description="MBG" evidence="3">
    <location>
        <begin position="373"/>
        <end position="443"/>
    </location>
</feature>
<reference evidence="5" key="1">
    <citation type="journal article" date="2021" name="PeerJ">
        <title>Extensive microbial diversity within the chicken gut microbiome revealed by metagenomics and culture.</title>
        <authorList>
            <person name="Gilroy R."/>
            <person name="Ravi A."/>
            <person name="Getino M."/>
            <person name="Pursley I."/>
            <person name="Horton D.L."/>
            <person name="Alikhan N.F."/>
            <person name="Baker D."/>
            <person name="Gharbi K."/>
            <person name="Hall N."/>
            <person name="Watson M."/>
            <person name="Adriaenssens E.M."/>
            <person name="Foster-Nyarko E."/>
            <person name="Jarju S."/>
            <person name="Secka A."/>
            <person name="Antonio M."/>
            <person name="Oren A."/>
            <person name="Chaudhuri R.R."/>
            <person name="La Ragione R."/>
            <person name="Hildebrand F."/>
            <person name="Pallen M.J."/>
        </authorList>
    </citation>
    <scope>NUCLEOTIDE SEQUENCE</scope>
    <source>
        <strain evidence="5">12435</strain>
    </source>
</reference>
<feature type="compositionally biased region" description="Pro residues" evidence="1">
    <location>
        <begin position="1136"/>
        <end position="1146"/>
    </location>
</feature>
<name>A0A9D1PZU7_9FIRM</name>
<sequence>DNHILVGADTAAFVVERASIALTADDISVGSPEYGDKVTPSFGGDIPDGAGAITWSYYGESNNGAWSFGAENAQTAAPSLAGSYTVVATVAQTANYEGATASKAFAIAKKALVAPALGEEETLYDGAEHSNVINGYDSVTMSFNGGELSVSYEGGSTITLRATDKGEYTVTVTLKDAYNYAWADIEGGEVALTWTIAAADDNTITDFVFSSGWTYGETPSAPTASSAYGVVTFAYAPYDEEGAYEESDWSADIPVHAGRYVIRAYVAETESYNGAEEIRGFVIEKATLTVTLGGGSVMYGEKAPEFSAVYSGFVRGDTAATAVTGVLVVRAEGYEAGSDVGEYTVTASGISAADYDIVYENGKLTVRSVSAIVEIDDLNSVYGDEIVINGDEFTAYGLVAGDVAADLGVTLVKAAGEDVGVYAITGTAQTENYNVTFIGGKYTITARKVTVEITSGGGVYGSAITPASAKLDNVAAGDTVDVTLTYSGTAYDGTKVSGTTAPALAGRYTVTATISDPNYNLVGVSISEFFVERMKVAVPAAPSKAYSGSAQMPDIAESDLYAVTERTDMINAGEYAVTITLTDTANTVWEDGSSAPAVVQWTITKRLLDKPSLPDETYTENGEEQTLTPVGYDESTMSISGNKATDAGEYTATVTLKDTANYAWADGSVDPVSITWTIADEEIVLTWLVITLSCVVGAEVVVLAIGIARRRGKNGGPSGGTPESGTPDDTAAADAAEGTEGQPAEDAEHGEAPASAEEDPPARQTDGGMMSAAIAGSPLLAVLASLGEGIASGILGAAAVGLLIAILVVFLKKKKTSASEGEETPAEAPEPAAEEPAEDIREPAEEEPETLIEAAAAVAEDRPAVEEPAAEEVPAEQPEPDLEPAEESEPEDEPDDDVIDEEAEEEREQSMAAEEIPEEWKTGLGMTAAEDGKVYFRYNFSFYARLIQASDEVQSRYGELCDEMDSYPRIKSVVSWKKMRVYSGRKTIAMMLFKGKKLCIAFALDPDVYANTKYRGEDMRGRRRYEKTPMLLRLTSARKVKYAKFLLGEAAAALGLEKNETQRSEFGLPYRSTEDLIREGLVKVMASDRRGGSGGKLVPADIAAMIRERITLVEARSVLSDEAAAALIEDATVEPQPEPVPEPAPAPEAETAPEPQPEPEESPCSPEAESEKESGEDVTAPCEPPAETPAPPAPAAARALPVLADVPRRYRGEVNIDSLSRRFKAGETVTLEEL</sequence>
<organism evidence="5 6">
    <name type="scientific">Candidatus Protoclostridium stercorigallinarum</name>
    <dbReference type="NCBI Taxonomy" id="2838741"/>
    <lineage>
        <taxon>Bacteria</taxon>
        <taxon>Bacillati</taxon>
        <taxon>Bacillota</taxon>
        <taxon>Clostridia</taxon>
        <taxon>Candidatus Protoclostridium</taxon>
    </lineage>
</organism>
<feature type="region of interest" description="Disordered" evidence="1">
    <location>
        <begin position="712"/>
        <end position="769"/>
    </location>
</feature>
<feature type="non-terminal residue" evidence="5">
    <location>
        <position position="1234"/>
    </location>
</feature>
<reference evidence="5" key="2">
    <citation type="submission" date="2021-04" db="EMBL/GenBank/DDBJ databases">
        <authorList>
            <person name="Gilroy R."/>
        </authorList>
    </citation>
    <scope>NUCLEOTIDE SEQUENCE</scope>
    <source>
        <strain evidence="5">12435</strain>
    </source>
</reference>
<feature type="domain" description="MBG" evidence="3">
    <location>
        <begin position="288"/>
        <end position="365"/>
    </location>
</feature>
<dbReference type="AlphaFoldDB" id="A0A9D1PZU7"/>
<dbReference type="Gene3D" id="3.30.160.710">
    <property type="match status" value="1"/>
</dbReference>
<gene>
    <name evidence="5" type="ORF">H9892_01335</name>
</gene>
<feature type="non-terminal residue" evidence="5">
    <location>
        <position position="1"/>
    </location>
</feature>
<feature type="transmembrane region" description="Helical" evidence="2">
    <location>
        <begin position="684"/>
        <end position="708"/>
    </location>
</feature>
<keyword evidence="2" id="KW-1133">Transmembrane helix</keyword>
<feature type="domain" description="MBG" evidence="4">
    <location>
        <begin position="74"/>
        <end position="110"/>
    </location>
</feature>
<accession>A0A9D1PZU7</accession>
<feature type="region of interest" description="Disordered" evidence="1">
    <location>
        <begin position="817"/>
        <end position="848"/>
    </location>
</feature>
<dbReference type="Pfam" id="PF18887">
    <property type="entry name" value="MBG_3"/>
    <property type="match status" value="2"/>
</dbReference>
<feature type="region of interest" description="Disordered" evidence="1">
    <location>
        <begin position="1131"/>
        <end position="1206"/>
    </location>
</feature>
<feature type="compositionally biased region" description="Acidic residues" evidence="1">
    <location>
        <begin position="868"/>
        <end position="907"/>
    </location>
</feature>
<comment type="caution">
    <text evidence="5">The sequence shown here is derived from an EMBL/GenBank/DDBJ whole genome shotgun (WGS) entry which is preliminary data.</text>
</comment>
<evidence type="ECO:0008006" key="7">
    <source>
        <dbReference type="Google" id="ProtNLM"/>
    </source>
</evidence>
<evidence type="ECO:0000313" key="6">
    <source>
        <dbReference type="Proteomes" id="UP000823990"/>
    </source>
</evidence>
<protein>
    <recommendedName>
        <fullName evidence="7">MBG domain-containing protein</fullName>
    </recommendedName>
</protein>
<dbReference type="EMBL" id="DXHS01000022">
    <property type="protein sequence ID" value="HIW01965.1"/>
    <property type="molecule type" value="Genomic_DNA"/>
</dbReference>
<feature type="compositionally biased region" description="Low complexity" evidence="1">
    <location>
        <begin position="720"/>
        <end position="741"/>
    </location>
</feature>
<evidence type="ECO:0000256" key="1">
    <source>
        <dbReference type="SAM" id="MobiDB-lite"/>
    </source>
</evidence>
<dbReference type="Pfam" id="PF18676">
    <property type="entry name" value="MBG_2"/>
    <property type="match status" value="2"/>
</dbReference>
<feature type="transmembrane region" description="Helical" evidence="2">
    <location>
        <begin position="790"/>
        <end position="811"/>
    </location>
</feature>
<evidence type="ECO:0000259" key="3">
    <source>
        <dbReference type="Pfam" id="PF18676"/>
    </source>
</evidence>
<evidence type="ECO:0000256" key="2">
    <source>
        <dbReference type="SAM" id="Phobius"/>
    </source>
</evidence>
<dbReference type="Proteomes" id="UP000823990">
    <property type="component" value="Unassembled WGS sequence"/>
</dbReference>
<feature type="compositionally biased region" description="Low complexity" evidence="1">
    <location>
        <begin position="1195"/>
        <end position="1205"/>
    </location>
</feature>
<feature type="region of interest" description="Disordered" evidence="1">
    <location>
        <begin position="860"/>
        <end position="914"/>
    </location>
</feature>
<dbReference type="InterPro" id="IPR041286">
    <property type="entry name" value="MBG_2"/>
</dbReference>
<dbReference type="InterPro" id="IPR043772">
    <property type="entry name" value="MBG_3"/>
</dbReference>
<evidence type="ECO:0000259" key="4">
    <source>
        <dbReference type="Pfam" id="PF18887"/>
    </source>
</evidence>
<feature type="domain" description="MBG" evidence="4">
    <location>
        <begin position="480"/>
        <end position="520"/>
    </location>
</feature>